<feature type="domain" description="AIG1-type G" evidence="5">
    <location>
        <begin position="79"/>
        <end position="286"/>
    </location>
</feature>
<reference key="1">
    <citation type="journal article" date="2007" name="Nature">
        <title>The medaka draft genome and insights into vertebrate genome evolution.</title>
        <authorList>
            <person name="Kasahara M."/>
            <person name="Naruse K."/>
            <person name="Sasaki S."/>
            <person name="Nakatani Y."/>
            <person name="Qu W."/>
            <person name="Ahsan B."/>
            <person name="Yamada T."/>
            <person name="Nagayasu Y."/>
            <person name="Doi K."/>
            <person name="Kasai Y."/>
            <person name="Jindo T."/>
            <person name="Kobayashi D."/>
            <person name="Shimada A."/>
            <person name="Toyoda A."/>
            <person name="Kuroki Y."/>
            <person name="Fujiyama A."/>
            <person name="Sasaki T."/>
            <person name="Shimizu A."/>
            <person name="Asakawa S."/>
            <person name="Shimizu N."/>
            <person name="Hashimoto S."/>
            <person name="Yang J."/>
            <person name="Lee Y."/>
            <person name="Matsushima K."/>
            <person name="Sugano S."/>
            <person name="Sakaizumi M."/>
            <person name="Narita T."/>
            <person name="Ohishi K."/>
            <person name="Haga S."/>
            <person name="Ohta F."/>
            <person name="Nomoto H."/>
            <person name="Nogata K."/>
            <person name="Morishita T."/>
            <person name="Endo T."/>
            <person name="Shin-I T."/>
            <person name="Takeda H."/>
            <person name="Morishita S."/>
            <person name="Kohara Y."/>
        </authorList>
    </citation>
    <scope>NUCLEOTIDE SEQUENCE [LARGE SCALE GENOMIC DNA]</scope>
    <source>
        <strain>Hd-rR</strain>
    </source>
</reference>
<protein>
    <submittedName>
        <fullName evidence="6">Si:ch211-214j24.15</fullName>
    </submittedName>
</protein>
<keyword evidence="3" id="KW-0342">GTP-binding</keyword>
<sequence>MTHGARLLVIFCTGFPSCAFWTAFRTCGRTKEGGGGGNQYKDNQTHRCLCLLLTSSSYGNPPSSSLEKTSCPFIWISNISQLKIVLLGGRNSGKSSVGNLILGKEEFVTKERTSCSRRLGVVAGRWITVVDTPGWWCDFSAGDTSQLVKREIVSSVSLCPPGPHVFLIVIKASSAFSERRRRAVEEHVALLGDEVWSHCMVVFTSADRFLHKGAEECVERGGAALRRLTEKCGQRSHSVVLNEQTEGAALLLKIQNLMSENGNRAFEVEESISQAVFTPIFVLSGRLRPITNIRIVLLGAKGSGKTSALNTILSRECHRHLGRTARCQVGEGREMVLSPSLCPPGPHVFLLTIRVDRAFTETHRRSVQEHVELISEHIWSRVILLFTFGDWLGATTTEQYIESEGTPLQWLVDRCSDRYHVLNSRTKGEGFQVRELIGKIEETMSGCCSSWHYEIEMKVLLILVGGRKVGKSSCGNTILSTDSFGTFSQTTSCTEKQGHICGKKVSVLDTPGCLPVTSDLLTASCAILLVVNISSSFTDLHRAALEKQLEDGGSQMWKKTMVLFSHGDWLGDTSTEQRIEGEGGPLQGLVERCGNRYHVLDNKNWGDGAQVRELLDLVEEMDIPQSNLWIFECKPTLLVGIQQTSGLQRSVCTLSCLYLCGLPALSQPGIALLLTKKFPSTQKPPRKLR</sequence>
<dbReference type="PROSITE" id="PS51720">
    <property type="entry name" value="G_AIG1"/>
    <property type="match status" value="1"/>
</dbReference>
<feature type="chain" id="PRO_5018070841" evidence="4">
    <location>
        <begin position="20"/>
        <end position="689"/>
    </location>
</feature>
<dbReference type="InterPro" id="IPR027417">
    <property type="entry name" value="P-loop_NTPase"/>
</dbReference>
<proteinExistence type="inferred from homology"/>
<reference evidence="6" key="3">
    <citation type="submission" date="2025-08" db="UniProtKB">
        <authorList>
            <consortium name="Ensembl"/>
        </authorList>
    </citation>
    <scope>IDENTIFICATION</scope>
    <source>
        <strain evidence="6">HNI</strain>
    </source>
</reference>
<dbReference type="InterPro" id="IPR006703">
    <property type="entry name" value="G_AIG1"/>
</dbReference>
<accession>A0A3P9KPR0</accession>
<name>A0A3P9KPR0_ORYLA</name>
<dbReference type="PANTHER" id="PTHR10903">
    <property type="entry name" value="GTPASE, IMAP FAMILY MEMBER-RELATED"/>
    <property type="match status" value="1"/>
</dbReference>
<organism evidence="6 7">
    <name type="scientific">Oryzias latipes</name>
    <name type="common">Japanese rice fish</name>
    <name type="synonym">Japanese killifish</name>
    <dbReference type="NCBI Taxonomy" id="8090"/>
    <lineage>
        <taxon>Eukaryota</taxon>
        <taxon>Metazoa</taxon>
        <taxon>Chordata</taxon>
        <taxon>Craniata</taxon>
        <taxon>Vertebrata</taxon>
        <taxon>Euteleostomi</taxon>
        <taxon>Actinopterygii</taxon>
        <taxon>Neopterygii</taxon>
        <taxon>Teleostei</taxon>
        <taxon>Neoteleostei</taxon>
        <taxon>Acanthomorphata</taxon>
        <taxon>Ovalentaria</taxon>
        <taxon>Atherinomorphae</taxon>
        <taxon>Beloniformes</taxon>
        <taxon>Adrianichthyidae</taxon>
        <taxon>Oryziinae</taxon>
        <taxon>Oryzias</taxon>
    </lineage>
</organism>
<evidence type="ECO:0000259" key="5">
    <source>
        <dbReference type="PROSITE" id="PS51720"/>
    </source>
</evidence>
<dbReference type="SUPFAM" id="SSF52540">
    <property type="entry name" value="P-loop containing nucleoside triphosphate hydrolases"/>
    <property type="match status" value="3"/>
</dbReference>
<dbReference type="PANTHER" id="PTHR10903:SF107">
    <property type="entry name" value="GTPASE IMAP FAMILY MEMBER 4-LIKE-RELATED"/>
    <property type="match status" value="1"/>
</dbReference>
<evidence type="ECO:0000313" key="6">
    <source>
        <dbReference type="Ensembl" id="ENSORLP00020010367.1"/>
    </source>
</evidence>
<reference evidence="6 7" key="2">
    <citation type="submission" date="2017-04" db="EMBL/GenBank/DDBJ databases">
        <title>CpG methylation of centromeres and impact of large insertions on vertebrate speciation.</title>
        <authorList>
            <person name="Ichikawa K."/>
            <person name="Yoshimura J."/>
            <person name="Morishita S."/>
        </authorList>
    </citation>
    <scope>NUCLEOTIDE SEQUENCE</scope>
    <source>
        <strain evidence="6 7">HNI</strain>
    </source>
</reference>
<evidence type="ECO:0000313" key="7">
    <source>
        <dbReference type="Proteomes" id="UP000265180"/>
    </source>
</evidence>
<dbReference type="AlphaFoldDB" id="A0A3P9KPR0"/>
<dbReference type="FunFam" id="3.40.50.300:FF:001809">
    <property type="entry name" value="Si:ch1073-365p7.2"/>
    <property type="match status" value="1"/>
</dbReference>
<evidence type="ECO:0000256" key="4">
    <source>
        <dbReference type="SAM" id="SignalP"/>
    </source>
</evidence>
<reference evidence="6" key="4">
    <citation type="submission" date="2025-09" db="UniProtKB">
        <authorList>
            <consortium name="Ensembl"/>
        </authorList>
    </citation>
    <scope>IDENTIFICATION</scope>
    <source>
        <strain evidence="6">HNI</strain>
    </source>
</reference>
<comment type="similarity">
    <text evidence="1">Belongs to the TRAFAC class TrmE-Era-EngA-EngB-Septin-like GTPase superfamily. AIG1/Toc34/Toc159-like paraseptin GTPase family. IAN subfamily.</text>
</comment>
<dbReference type="Gene3D" id="3.40.50.300">
    <property type="entry name" value="P-loop containing nucleotide triphosphate hydrolases"/>
    <property type="match status" value="3"/>
</dbReference>
<dbReference type="InterPro" id="IPR045058">
    <property type="entry name" value="GIMA/IAN/Toc"/>
</dbReference>
<keyword evidence="2" id="KW-0547">Nucleotide-binding</keyword>
<dbReference type="Ensembl" id="ENSORLT00020016988.1">
    <property type="protein sequence ID" value="ENSORLP00020010367.1"/>
    <property type="gene ID" value="ENSORLG00020011284.1"/>
</dbReference>
<feature type="signal peptide" evidence="4">
    <location>
        <begin position="1"/>
        <end position="19"/>
    </location>
</feature>
<evidence type="ECO:0000256" key="1">
    <source>
        <dbReference type="ARBA" id="ARBA00008535"/>
    </source>
</evidence>
<dbReference type="GO" id="GO:0005525">
    <property type="term" value="F:GTP binding"/>
    <property type="evidence" value="ECO:0007669"/>
    <property type="project" value="UniProtKB-KW"/>
</dbReference>
<keyword evidence="4" id="KW-0732">Signal</keyword>
<evidence type="ECO:0000256" key="3">
    <source>
        <dbReference type="ARBA" id="ARBA00023134"/>
    </source>
</evidence>
<dbReference type="Proteomes" id="UP000265180">
    <property type="component" value="Chromosome 8"/>
</dbReference>
<dbReference type="Pfam" id="PF04548">
    <property type="entry name" value="AIG1"/>
    <property type="match status" value="3"/>
</dbReference>
<evidence type="ECO:0000256" key="2">
    <source>
        <dbReference type="ARBA" id="ARBA00022741"/>
    </source>
</evidence>